<reference evidence="1" key="1">
    <citation type="submission" date="2018-11" db="EMBL/GenBank/DDBJ databases">
        <authorList>
            <consortium name="Genoscope - CEA"/>
            <person name="William W."/>
        </authorList>
    </citation>
    <scope>NUCLEOTIDE SEQUENCE</scope>
</reference>
<dbReference type="AlphaFoldDB" id="A0A3P6DUY3"/>
<evidence type="ECO:0000313" key="1">
    <source>
        <dbReference type="EMBL" id="VDD24322.1"/>
    </source>
</evidence>
<protein>
    <recommendedName>
        <fullName evidence="2">Cytochrome c oxidase subunit 1</fullName>
    </recommendedName>
</protein>
<name>A0A3P6DUY3_BRACM</name>
<evidence type="ECO:0008006" key="2">
    <source>
        <dbReference type="Google" id="ProtNLM"/>
    </source>
</evidence>
<dbReference type="EMBL" id="LR031598">
    <property type="protein sequence ID" value="VDD24322.1"/>
    <property type="molecule type" value="Genomic_DNA"/>
</dbReference>
<accession>A0A3P6DUY3</accession>
<proteinExistence type="predicted"/>
<organism evidence="1">
    <name type="scientific">Brassica campestris</name>
    <name type="common">Field mustard</name>
    <dbReference type="NCBI Taxonomy" id="3711"/>
    <lineage>
        <taxon>Eukaryota</taxon>
        <taxon>Viridiplantae</taxon>
        <taxon>Streptophyta</taxon>
        <taxon>Embryophyta</taxon>
        <taxon>Tracheophyta</taxon>
        <taxon>Spermatophyta</taxon>
        <taxon>Magnoliopsida</taxon>
        <taxon>eudicotyledons</taxon>
        <taxon>Gunneridae</taxon>
        <taxon>Pentapetalae</taxon>
        <taxon>rosids</taxon>
        <taxon>malvids</taxon>
        <taxon>Brassicales</taxon>
        <taxon>Brassicaceae</taxon>
        <taxon>Brassiceae</taxon>
        <taxon>Brassica</taxon>
    </lineage>
</organism>
<gene>
    <name evidence="1" type="ORF">BRASC54T46366Z</name>
</gene>
<sequence length="54" mass="6618">MKNLVRWLFSTNHKDIGTLYFIFRCHCWSDGHMLLSTYSYGISTTRRSNSWWIW</sequence>